<dbReference type="RefSeq" id="WP_127930696.1">
    <property type="nucleotide sequence ID" value="NZ_SAUN01000001.1"/>
</dbReference>
<keyword evidence="1" id="KW-0472">Membrane</keyword>
<dbReference type="AlphaFoldDB" id="A0A438LWU4"/>
<feature type="transmembrane region" description="Helical" evidence="1">
    <location>
        <begin position="243"/>
        <end position="264"/>
    </location>
</feature>
<feature type="transmembrane region" description="Helical" evidence="1">
    <location>
        <begin position="271"/>
        <end position="291"/>
    </location>
</feature>
<protein>
    <submittedName>
        <fullName evidence="2">Uncharacterized protein</fullName>
    </submittedName>
</protein>
<reference evidence="2 3" key="1">
    <citation type="submission" date="2019-01" db="EMBL/GenBank/DDBJ databases">
        <title>Sequencing the genomes of 1000 actinobacteria strains.</title>
        <authorList>
            <person name="Klenk H.-P."/>
        </authorList>
    </citation>
    <scope>NUCLEOTIDE SEQUENCE [LARGE SCALE GENOMIC DNA]</scope>
    <source>
        <strain evidence="2 3">DSM 43925</strain>
    </source>
</reference>
<dbReference type="OrthoDB" id="5198790at2"/>
<feature type="transmembrane region" description="Helical" evidence="1">
    <location>
        <begin position="211"/>
        <end position="231"/>
    </location>
</feature>
<feature type="transmembrane region" description="Helical" evidence="1">
    <location>
        <begin position="303"/>
        <end position="325"/>
    </location>
</feature>
<sequence>MSLLERRYRGVLRLLPASYRAEREEEMVAAFMEAAGDVPDEVNPRPGWGEIASVLGLALRVRIGGTLAAPRAYAWGEAVRLVALLGLAYQTVYAVFVAADLYRALTFEADPNFAGAPGSIERLLSIAESVATLCSAIAFVAITRGHPRLAKVTALIGAMPALGYAATGAGPLAAGPNPGGQVASAVFVLFPVAALMLGFHRDVAPRRRSWGLALSPIIAGLVTMGGVQVMLSLRLHEHDWLYLWLDLIGMSVLALAAESLFVLVRGRSPAWALALSAAASLLLLVRLPMMIDNYGNAPNAIPWLTMLEQCVLLIVLIGVLAGTGLKALPRS</sequence>
<keyword evidence="3" id="KW-1185">Reference proteome</keyword>
<evidence type="ECO:0000256" key="1">
    <source>
        <dbReference type="SAM" id="Phobius"/>
    </source>
</evidence>
<evidence type="ECO:0000313" key="3">
    <source>
        <dbReference type="Proteomes" id="UP000284824"/>
    </source>
</evidence>
<evidence type="ECO:0000313" key="2">
    <source>
        <dbReference type="EMBL" id="RVX37995.1"/>
    </source>
</evidence>
<dbReference type="EMBL" id="SAUN01000001">
    <property type="protein sequence ID" value="RVX37995.1"/>
    <property type="molecule type" value="Genomic_DNA"/>
</dbReference>
<accession>A0A438LWU4</accession>
<proteinExistence type="predicted"/>
<feature type="transmembrane region" description="Helical" evidence="1">
    <location>
        <begin position="154"/>
        <end position="174"/>
    </location>
</feature>
<keyword evidence="1" id="KW-1133">Transmembrane helix</keyword>
<keyword evidence="1" id="KW-0812">Transmembrane</keyword>
<comment type="caution">
    <text evidence="2">The sequence shown here is derived from an EMBL/GenBank/DDBJ whole genome shotgun (WGS) entry which is preliminary data.</text>
</comment>
<organism evidence="2 3">
    <name type="scientific">Nonomuraea polychroma</name>
    <dbReference type="NCBI Taxonomy" id="46176"/>
    <lineage>
        <taxon>Bacteria</taxon>
        <taxon>Bacillati</taxon>
        <taxon>Actinomycetota</taxon>
        <taxon>Actinomycetes</taxon>
        <taxon>Streptosporangiales</taxon>
        <taxon>Streptosporangiaceae</taxon>
        <taxon>Nonomuraea</taxon>
    </lineage>
</organism>
<feature type="transmembrane region" description="Helical" evidence="1">
    <location>
        <begin position="180"/>
        <end position="199"/>
    </location>
</feature>
<dbReference type="Proteomes" id="UP000284824">
    <property type="component" value="Unassembled WGS sequence"/>
</dbReference>
<feature type="transmembrane region" description="Helical" evidence="1">
    <location>
        <begin position="81"/>
        <end position="102"/>
    </location>
</feature>
<gene>
    <name evidence="2" type="ORF">EDD27_0285</name>
</gene>
<name>A0A438LWU4_9ACTN</name>
<feature type="transmembrane region" description="Helical" evidence="1">
    <location>
        <begin position="122"/>
        <end position="142"/>
    </location>
</feature>